<dbReference type="AlphaFoldDB" id="M1LQP2"/>
<dbReference type="OrthoDB" id="9801958at2"/>
<dbReference type="PANTHER" id="PTHR42788:SF17">
    <property type="entry name" value="ALIPHATIC SULFONATES IMPORT ATP-BINDING PROTEIN SSUB"/>
    <property type="match status" value="1"/>
</dbReference>
<dbReference type="EMBL" id="CP004121">
    <property type="protein sequence ID" value="AGF55190.1"/>
    <property type="molecule type" value="Genomic_DNA"/>
</dbReference>
<evidence type="ECO:0000313" key="9">
    <source>
        <dbReference type="Proteomes" id="UP000011728"/>
    </source>
</evidence>
<evidence type="ECO:0000256" key="4">
    <source>
        <dbReference type="ARBA" id="ARBA00022840"/>
    </source>
</evidence>
<dbReference type="InterPro" id="IPR027417">
    <property type="entry name" value="P-loop_NTPase"/>
</dbReference>
<dbReference type="RefSeq" id="WP_015391512.1">
    <property type="nucleotide sequence ID" value="NC_020291.1"/>
</dbReference>
<sequence length="251" mass="28199">MSEDNGIEIKIEQLNKYFGKVKVLENLCLSIKAGEFIAIVGKSGCGKSTLLRIISGLDKPSEGEIKLDDKISHKQNENVRYLFQEARLLPWKNIMDNVLIGSQNNRDLAENALNAVGLLDKAKEWPYALSGGQKQRVALARALTSSPKLILLDEPLGALDALTRIEMQQLIEKIWLEKGFTVILVTHDVSEAVTLADRVVLIEKGKIEMNIDITLARPRIKDNDFAYFENRILNKVLNLSDERKVQAEYAI</sequence>
<keyword evidence="9" id="KW-1185">Reference proteome</keyword>
<evidence type="ECO:0000256" key="2">
    <source>
        <dbReference type="ARBA" id="ARBA00022475"/>
    </source>
</evidence>
<dbReference type="PROSITE" id="PS50893">
    <property type="entry name" value="ABC_TRANSPORTER_2"/>
    <property type="match status" value="1"/>
</dbReference>
<keyword evidence="1" id="KW-0813">Transport</keyword>
<dbReference type="InterPro" id="IPR003593">
    <property type="entry name" value="AAA+_ATPase"/>
</dbReference>
<reference evidence="8 9" key="1">
    <citation type="submission" date="2013-02" db="EMBL/GenBank/DDBJ databases">
        <title>Genome sequence of Clostridium saccharoperbutylacetonicum N1-4(HMT).</title>
        <authorList>
            <person name="Poehlein A."/>
            <person name="Daniel R."/>
        </authorList>
    </citation>
    <scope>NUCLEOTIDE SEQUENCE [LARGE SCALE GENOMIC DNA]</scope>
    <source>
        <strain evidence="9">N1-4(HMT)</strain>
    </source>
</reference>
<dbReference type="HOGENOM" id="CLU_000604_1_22_9"/>
<evidence type="ECO:0000256" key="5">
    <source>
        <dbReference type="ARBA" id="ARBA00022967"/>
    </source>
</evidence>
<dbReference type="PANTHER" id="PTHR42788">
    <property type="entry name" value="TAURINE IMPORT ATP-BINDING PROTEIN-RELATED"/>
    <property type="match status" value="1"/>
</dbReference>
<dbReference type="CDD" id="cd03293">
    <property type="entry name" value="ABC_NrtD_SsuB_transporters"/>
    <property type="match status" value="1"/>
</dbReference>
<dbReference type="SUPFAM" id="SSF52540">
    <property type="entry name" value="P-loop containing nucleoside triphosphate hydrolases"/>
    <property type="match status" value="1"/>
</dbReference>
<dbReference type="InterPro" id="IPR017871">
    <property type="entry name" value="ABC_transporter-like_CS"/>
</dbReference>
<dbReference type="InterPro" id="IPR003439">
    <property type="entry name" value="ABC_transporter-like_ATP-bd"/>
</dbReference>
<dbReference type="InterPro" id="IPR050166">
    <property type="entry name" value="ABC_transporter_ATP-bind"/>
</dbReference>
<keyword evidence="2" id="KW-1003">Cell membrane</keyword>
<accession>M1LQP2</accession>
<name>M1LQP2_9CLOT</name>
<gene>
    <name evidence="8" type="primary">ssuB2</name>
    <name evidence="8" type="ORF">Cspa_c14200</name>
</gene>
<evidence type="ECO:0000256" key="3">
    <source>
        <dbReference type="ARBA" id="ARBA00022741"/>
    </source>
</evidence>
<organism evidence="8 9">
    <name type="scientific">Clostridium saccharoperbutylacetonicum N1-4(HMT)</name>
    <dbReference type="NCBI Taxonomy" id="931276"/>
    <lineage>
        <taxon>Bacteria</taxon>
        <taxon>Bacillati</taxon>
        <taxon>Bacillota</taxon>
        <taxon>Clostridia</taxon>
        <taxon>Eubacteriales</taxon>
        <taxon>Clostridiaceae</taxon>
        <taxon>Clostridium</taxon>
    </lineage>
</organism>
<keyword evidence="6" id="KW-0472">Membrane</keyword>
<protein>
    <submittedName>
        <fullName evidence="8">Aliphatic sulfonates import ATP-binding protein SsuB 2</fullName>
        <ecNumber evidence="8">3.6.3.-</ecNumber>
    </submittedName>
</protein>
<dbReference type="eggNOG" id="COG1116">
    <property type="taxonomic scope" value="Bacteria"/>
</dbReference>
<dbReference type="Gene3D" id="3.40.50.300">
    <property type="entry name" value="P-loop containing nucleotide triphosphate hydrolases"/>
    <property type="match status" value="1"/>
</dbReference>
<keyword evidence="3" id="KW-0547">Nucleotide-binding</keyword>
<keyword evidence="8" id="KW-0378">Hydrolase</keyword>
<dbReference type="GO" id="GO:0016887">
    <property type="term" value="F:ATP hydrolysis activity"/>
    <property type="evidence" value="ECO:0007669"/>
    <property type="project" value="InterPro"/>
</dbReference>
<feature type="domain" description="ABC transporter" evidence="7">
    <location>
        <begin position="9"/>
        <end position="229"/>
    </location>
</feature>
<dbReference type="PROSITE" id="PS00211">
    <property type="entry name" value="ABC_TRANSPORTER_1"/>
    <property type="match status" value="1"/>
</dbReference>
<dbReference type="STRING" id="36745.CLSAP_13860"/>
<evidence type="ECO:0000313" key="8">
    <source>
        <dbReference type="EMBL" id="AGF55190.1"/>
    </source>
</evidence>
<proteinExistence type="predicted"/>
<keyword evidence="4 8" id="KW-0067">ATP-binding</keyword>
<dbReference type="Pfam" id="PF00005">
    <property type="entry name" value="ABC_tran"/>
    <property type="match status" value="1"/>
</dbReference>
<dbReference type="KEGG" id="csr:Cspa_c14200"/>
<evidence type="ECO:0000259" key="7">
    <source>
        <dbReference type="PROSITE" id="PS50893"/>
    </source>
</evidence>
<dbReference type="GO" id="GO:0005524">
    <property type="term" value="F:ATP binding"/>
    <property type="evidence" value="ECO:0007669"/>
    <property type="project" value="UniProtKB-KW"/>
</dbReference>
<evidence type="ECO:0000256" key="1">
    <source>
        <dbReference type="ARBA" id="ARBA00022448"/>
    </source>
</evidence>
<dbReference type="PATRIC" id="fig|931276.5.peg.1377"/>
<dbReference type="SMART" id="SM00382">
    <property type="entry name" value="AAA"/>
    <property type="match status" value="1"/>
</dbReference>
<dbReference type="Proteomes" id="UP000011728">
    <property type="component" value="Chromosome"/>
</dbReference>
<dbReference type="EC" id="3.6.3.-" evidence="8"/>
<keyword evidence="5" id="KW-1278">Translocase</keyword>
<evidence type="ECO:0000256" key="6">
    <source>
        <dbReference type="ARBA" id="ARBA00023136"/>
    </source>
</evidence>